<reference evidence="1" key="1">
    <citation type="submission" date="2023-07" db="EMBL/GenBank/DDBJ databases">
        <title>Black Yeasts Isolated from many extreme environments.</title>
        <authorList>
            <person name="Coleine C."/>
            <person name="Stajich J.E."/>
            <person name="Selbmann L."/>
        </authorList>
    </citation>
    <scope>NUCLEOTIDE SEQUENCE</scope>
    <source>
        <strain evidence="1">CCFEE 5714</strain>
    </source>
</reference>
<proteinExistence type="predicted"/>
<organism evidence="1 2">
    <name type="scientific">Vermiconidia calcicola</name>
    <dbReference type="NCBI Taxonomy" id="1690605"/>
    <lineage>
        <taxon>Eukaryota</taxon>
        <taxon>Fungi</taxon>
        <taxon>Dikarya</taxon>
        <taxon>Ascomycota</taxon>
        <taxon>Pezizomycotina</taxon>
        <taxon>Dothideomycetes</taxon>
        <taxon>Dothideomycetidae</taxon>
        <taxon>Mycosphaerellales</taxon>
        <taxon>Extremaceae</taxon>
        <taxon>Vermiconidia</taxon>
    </lineage>
</organism>
<gene>
    <name evidence="1" type="ORF">LTR37_001574</name>
</gene>
<sequence>MASSASVNCELFRKLPQELKDNIFGLCTVPRFPVEFITHLKKHRRNHPAEVLFYRALQICEQLGEEYYWSIINAHFIQAPMWVELARKGGRRAPVNFGVDAGTFEEHPEFLARVTQLEIRTTGLNLELSVPAYVRKVDEIVSKCAKLKGLIVNFDIDNDCMQPALVQKVKDEMGKVTKAKVEVAYFEKDFGLYERLTAGGK</sequence>
<comment type="caution">
    <text evidence="1">The sequence shown here is derived from an EMBL/GenBank/DDBJ whole genome shotgun (WGS) entry which is preliminary data.</text>
</comment>
<evidence type="ECO:0000313" key="2">
    <source>
        <dbReference type="Proteomes" id="UP001281147"/>
    </source>
</evidence>
<accession>A0ACC3NVJ5</accession>
<dbReference type="EMBL" id="JAUTXU010000008">
    <property type="protein sequence ID" value="KAK3723693.1"/>
    <property type="molecule type" value="Genomic_DNA"/>
</dbReference>
<name>A0ACC3NVJ5_9PEZI</name>
<dbReference type="Proteomes" id="UP001281147">
    <property type="component" value="Unassembled WGS sequence"/>
</dbReference>
<keyword evidence="2" id="KW-1185">Reference proteome</keyword>
<protein>
    <submittedName>
        <fullName evidence="1">Uncharacterized protein</fullName>
    </submittedName>
</protein>
<evidence type="ECO:0000313" key="1">
    <source>
        <dbReference type="EMBL" id="KAK3723693.1"/>
    </source>
</evidence>